<sequence length="70" mass="7869">LENRETTFTLTTTCNMTKKVMATTKAMTWLKTYSNIHVYILCVSNSMLRKVQLGCVATVSGYSLCLSVRI</sequence>
<gene>
    <name evidence="1" type="primary">ORF87297</name>
</gene>
<dbReference type="AlphaFoldDB" id="A0A0B6ZYD8"/>
<proteinExistence type="predicted"/>
<reference evidence="1" key="1">
    <citation type="submission" date="2014-12" db="EMBL/GenBank/DDBJ databases">
        <title>Insight into the proteome of Arion vulgaris.</title>
        <authorList>
            <person name="Aradska J."/>
            <person name="Bulat T."/>
            <person name="Smidak R."/>
            <person name="Sarate P."/>
            <person name="Gangsoo J."/>
            <person name="Sialana F."/>
            <person name="Bilban M."/>
            <person name="Lubec G."/>
        </authorList>
    </citation>
    <scope>NUCLEOTIDE SEQUENCE</scope>
    <source>
        <tissue evidence="1">Skin</tissue>
    </source>
</reference>
<feature type="non-terminal residue" evidence="1">
    <location>
        <position position="1"/>
    </location>
</feature>
<organism evidence="1">
    <name type="scientific">Arion vulgaris</name>
    <dbReference type="NCBI Taxonomy" id="1028688"/>
    <lineage>
        <taxon>Eukaryota</taxon>
        <taxon>Metazoa</taxon>
        <taxon>Spiralia</taxon>
        <taxon>Lophotrochozoa</taxon>
        <taxon>Mollusca</taxon>
        <taxon>Gastropoda</taxon>
        <taxon>Heterobranchia</taxon>
        <taxon>Euthyneura</taxon>
        <taxon>Panpulmonata</taxon>
        <taxon>Eupulmonata</taxon>
        <taxon>Stylommatophora</taxon>
        <taxon>Helicina</taxon>
        <taxon>Arionoidea</taxon>
        <taxon>Arionidae</taxon>
        <taxon>Arion</taxon>
    </lineage>
</organism>
<protein>
    <submittedName>
        <fullName evidence="1">Uncharacterized protein</fullName>
    </submittedName>
</protein>
<dbReference type="EMBL" id="HACG01026708">
    <property type="protein sequence ID" value="CEK73573.1"/>
    <property type="molecule type" value="Transcribed_RNA"/>
</dbReference>
<evidence type="ECO:0000313" key="1">
    <source>
        <dbReference type="EMBL" id="CEK73573.1"/>
    </source>
</evidence>
<accession>A0A0B6ZYD8</accession>
<name>A0A0B6ZYD8_9EUPU</name>